<dbReference type="Proteomes" id="UP000325105">
    <property type="component" value="Unassembled WGS sequence"/>
</dbReference>
<evidence type="ECO:0000313" key="5">
    <source>
        <dbReference type="EMBL" id="TYP97108.1"/>
    </source>
</evidence>
<dbReference type="OrthoDB" id="9806939at2"/>
<feature type="region of interest" description="Disordered" evidence="2">
    <location>
        <begin position="359"/>
        <end position="379"/>
    </location>
</feature>
<proteinExistence type="inferred from homology"/>
<evidence type="ECO:0000256" key="2">
    <source>
        <dbReference type="SAM" id="MobiDB-lite"/>
    </source>
</evidence>
<evidence type="ECO:0000259" key="4">
    <source>
        <dbReference type="Pfam" id="PF25989"/>
    </source>
</evidence>
<accession>A0A5S5DP15</accession>
<comment type="caution">
    <text evidence="5">The sequence shown here is derived from an EMBL/GenBank/DDBJ whole genome shotgun (WGS) entry which is preliminary data.</text>
</comment>
<gene>
    <name evidence="5" type="ORF">BC792_10334</name>
</gene>
<dbReference type="PANTHER" id="PTHR30469:SF37">
    <property type="entry name" value="RAGD PROTEIN"/>
    <property type="match status" value="1"/>
</dbReference>
<dbReference type="Pfam" id="PF25973">
    <property type="entry name" value="BSH_CzcB"/>
    <property type="match status" value="1"/>
</dbReference>
<name>A0A5S5DP15_9SPHI</name>
<dbReference type="PROSITE" id="PS51257">
    <property type="entry name" value="PROKAR_LIPOPROTEIN"/>
    <property type="match status" value="1"/>
</dbReference>
<feature type="compositionally biased region" description="Low complexity" evidence="2">
    <location>
        <begin position="370"/>
        <end position="379"/>
    </location>
</feature>
<dbReference type="AlphaFoldDB" id="A0A5S5DP15"/>
<reference evidence="5 6" key="1">
    <citation type="submission" date="2019-07" db="EMBL/GenBank/DDBJ databases">
        <title>Genomic Encyclopedia of Archaeal and Bacterial Type Strains, Phase II (KMG-II): from individual species to whole genera.</title>
        <authorList>
            <person name="Goeker M."/>
        </authorList>
    </citation>
    <scope>NUCLEOTIDE SEQUENCE [LARGE SCALE GENOMIC DNA]</scope>
    <source>
        <strain evidence="5 6">DSM 18850</strain>
    </source>
</reference>
<dbReference type="InterPro" id="IPR058647">
    <property type="entry name" value="BSH_CzcB-like"/>
</dbReference>
<feature type="domain" description="CzcB-like barrel-sandwich hybrid" evidence="3">
    <location>
        <begin position="76"/>
        <end position="207"/>
    </location>
</feature>
<dbReference type="RefSeq" id="WP_148907515.1">
    <property type="nucleotide sequence ID" value="NZ_VNHX01000003.1"/>
</dbReference>
<dbReference type="GO" id="GO:0015562">
    <property type="term" value="F:efflux transmembrane transporter activity"/>
    <property type="evidence" value="ECO:0007669"/>
    <property type="project" value="TreeGrafter"/>
</dbReference>
<organism evidence="5 6">
    <name type="scientific">Sphingobacterium allocomposti</name>
    <dbReference type="NCBI Taxonomy" id="415956"/>
    <lineage>
        <taxon>Bacteria</taxon>
        <taxon>Pseudomonadati</taxon>
        <taxon>Bacteroidota</taxon>
        <taxon>Sphingobacteriia</taxon>
        <taxon>Sphingobacteriales</taxon>
        <taxon>Sphingobacteriaceae</taxon>
        <taxon>Sphingobacterium</taxon>
    </lineage>
</organism>
<protein>
    <submittedName>
        <fullName evidence="5">RND family efflux transporter MFP subunit</fullName>
    </submittedName>
</protein>
<dbReference type="Gene3D" id="2.40.420.20">
    <property type="match status" value="1"/>
</dbReference>
<dbReference type="Pfam" id="PF25989">
    <property type="entry name" value="YknX_C"/>
    <property type="match status" value="1"/>
</dbReference>
<dbReference type="Gene3D" id="2.40.50.100">
    <property type="match status" value="1"/>
</dbReference>
<dbReference type="NCBIfam" id="TIGR01730">
    <property type="entry name" value="RND_mfp"/>
    <property type="match status" value="1"/>
</dbReference>
<dbReference type="SUPFAM" id="SSF111369">
    <property type="entry name" value="HlyD-like secretion proteins"/>
    <property type="match status" value="1"/>
</dbReference>
<feature type="domain" description="YknX-like C-terminal permuted SH3-like" evidence="4">
    <location>
        <begin position="306"/>
        <end position="369"/>
    </location>
</feature>
<keyword evidence="6" id="KW-1185">Reference proteome</keyword>
<evidence type="ECO:0000313" key="6">
    <source>
        <dbReference type="Proteomes" id="UP000325105"/>
    </source>
</evidence>
<dbReference type="Gene3D" id="2.40.30.170">
    <property type="match status" value="1"/>
</dbReference>
<dbReference type="GO" id="GO:1990281">
    <property type="term" value="C:efflux pump complex"/>
    <property type="evidence" value="ECO:0007669"/>
    <property type="project" value="TreeGrafter"/>
</dbReference>
<dbReference type="EMBL" id="VNHX01000003">
    <property type="protein sequence ID" value="TYP97108.1"/>
    <property type="molecule type" value="Genomic_DNA"/>
</dbReference>
<dbReference type="InterPro" id="IPR006143">
    <property type="entry name" value="RND_pump_MFP"/>
</dbReference>
<dbReference type="PANTHER" id="PTHR30469">
    <property type="entry name" value="MULTIDRUG RESISTANCE PROTEIN MDTA"/>
    <property type="match status" value="1"/>
</dbReference>
<evidence type="ECO:0000256" key="1">
    <source>
        <dbReference type="ARBA" id="ARBA00009477"/>
    </source>
</evidence>
<dbReference type="InterPro" id="IPR058637">
    <property type="entry name" value="YknX-like_C"/>
</dbReference>
<comment type="similarity">
    <text evidence="1">Belongs to the membrane fusion protein (MFP) (TC 8.A.1) family.</text>
</comment>
<sequence>MKYITILAASFIMLLTACNNETKEAAKEEPKKGGMPGMGMGMGMMMNPWETVEISKSNPKVMLKLAGELKPDQQTALFAKVNSYVKSIRVDIGDKVSAGQILAVLEAPEIQSQVASAKAKLEAQEAIYFSTKATYDRTMKANETQGAIAKDALDQIKARKLSDEAQLNAARSAYNEIKDINNYLVIKAPFSGTITDRNVDLGAYVGPMNKEPLLVVENNQKLRLNLSVPEANTPYLKLGDTIRFHVRSQPQQKHIALVSRKSGSLDLKLRSEKIEADFINKNNILKPYMVAETTIPLQNTEPTFFVPKTAVVESGMGVYVIRVENGKTKNVPVSKGRVMPEQVEVFGELNQGDKILKMGSEEIQEATEVPNKPNNPNKK</sequence>
<evidence type="ECO:0000259" key="3">
    <source>
        <dbReference type="Pfam" id="PF25973"/>
    </source>
</evidence>
<dbReference type="Gene3D" id="1.10.287.470">
    <property type="entry name" value="Helix hairpin bin"/>
    <property type="match status" value="1"/>
</dbReference>